<evidence type="ECO:0000256" key="1">
    <source>
        <dbReference type="SAM" id="SignalP"/>
    </source>
</evidence>
<dbReference type="Proteomes" id="UP000625551">
    <property type="component" value="Unassembled WGS sequence"/>
</dbReference>
<reference evidence="2 3" key="1">
    <citation type="submission" date="2020-09" db="EMBL/GenBank/DDBJ databases">
        <title>Genome sequencing and assembly of Pontibacter sp.</title>
        <authorList>
            <person name="Chhetri G."/>
        </authorList>
    </citation>
    <scope>NUCLEOTIDE SEQUENCE [LARGE SCALE GENOMIC DNA]</scope>
    <source>
        <strain evidence="2 3">JH31</strain>
    </source>
</reference>
<gene>
    <name evidence="2" type="ORF">H9Q13_16475</name>
</gene>
<protein>
    <submittedName>
        <fullName evidence="2">Uncharacterized protein</fullName>
    </submittedName>
</protein>
<evidence type="ECO:0000313" key="2">
    <source>
        <dbReference type="EMBL" id="MBD1398771.1"/>
    </source>
</evidence>
<feature type="signal peptide" evidence="1">
    <location>
        <begin position="1"/>
        <end position="22"/>
    </location>
</feature>
<dbReference type="RefSeq" id="WP_191184891.1">
    <property type="nucleotide sequence ID" value="NZ_JACXAJ010000010.1"/>
</dbReference>
<name>A0ABR7XMX5_9BACT</name>
<organism evidence="2 3">
    <name type="scientific">Pontibacter aquaedesilientis</name>
    <dbReference type="NCBI Taxonomy" id="2766980"/>
    <lineage>
        <taxon>Bacteria</taxon>
        <taxon>Pseudomonadati</taxon>
        <taxon>Bacteroidota</taxon>
        <taxon>Cytophagia</taxon>
        <taxon>Cytophagales</taxon>
        <taxon>Hymenobacteraceae</taxon>
        <taxon>Pontibacter</taxon>
    </lineage>
</organism>
<dbReference type="PROSITE" id="PS51257">
    <property type="entry name" value="PROKAR_LIPOPROTEIN"/>
    <property type="match status" value="1"/>
</dbReference>
<sequence>MKKFYSLATALLLVAGTFTSCTKDLDEVGPMSASTEQAAKAGTVNANQKVDGGLMLSISTATPTVGENVTITASFRENVTAGTLRIEQLQPDNTWAIVKTSSLSSTVKSISHDFTSNVVGSYTFRGFYTPTGGANFMQAQTAGSTVTFISNCTGANLTANLVYATPVAGGMTEYKVAFTLTSCTAYSNVKLQGGISATISGDVVAMSADQVPGAVKYNTRNAVVNWAGLNLTEGYSNTFYVTFRMADSNKVNPIGNWTAKAGDMLIAEATL</sequence>
<proteinExistence type="predicted"/>
<keyword evidence="3" id="KW-1185">Reference proteome</keyword>
<evidence type="ECO:0000313" key="3">
    <source>
        <dbReference type="Proteomes" id="UP000625551"/>
    </source>
</evidence>
<feature type="chain" id="PRO_5046108176" evidence="1">
    <location>
        <begin position="23"/>
        <end position="271"/>
    </location>
</feature>
<accession>A0ABR7XMX5</accession>
<comment type="caution">
    <text evidence="2">The sequence shown here is derived from an EMBL/GenBank/DDBJ whole genome shotgun (WGS) entry which is preliminary data.</text>
</comment>
<keyword evidence="1" id="KW-0732">Signal</keyword>
<dbReference type="EMBL" id="JACXAJ010000010">
    <property type="protein sequence ID" value="MBD1398771.1"/>
    <property type="molecule type" value="Genomic_DNA"/>
</dbReference>